<dbReference type="RefSeq" id="WP_212785929.1">
    <property type="nucleotide sequence ID" value="NZ_AP019536.1"/>
</dbReference>
<organism evidence="4 5">
    <name type="scientific">Ferrigenium kumadai</name>
    <dbReference type="NCBI Taxonomy" id="1682490"/>
    <lineage>
        <taxon>Bacteria</taxon>
        <taxon>Pseudomonadati</taxon>
        <taxon>Pseudomonadota</taxon>
        <taxon>Betaproteobacteria</taxon>
        <taxon>Nitrosomonadales</taxon>
        <taxon>Gallionellaceae</taxon>
        <taxon>Ferrigenium</taxon>
    </lineage>
</organism>
<feature type="domain" description="BON" evidence="3">
    <location>
        <begin position="121"/>
        <end position="188"/>
    </location>
</feature>
<dbReference type="PROSITE" id="PS50914">
    <property type="entry name" value="BON"/>
    <property type="match status" value="2"/>
</dbReference>
<feature type="chain" id="PRO_5042968490" evidence="2">
    <location>
        <begin position="25"/>
        <end position="188"/>
    </location>
</feature>
<reference evidence="4 5" key="1">
    <citation type="submission" date="2019-03" db="EMBL/GenBank/DDBJ databases">
        <title>Complete genome sequence of Ferrigenium kumadai strain An22, a microaerophilic iron-oxidizing bacterium isolated from a paddy field soil.</title>
        <authorList>
            <person name="Watanabe T."/>
            <person name="Asakawa S."/>
        </authorList>
    </citation>
    <scope>NUCLEOTIDE SEQUENCE [LARGE SCALE GENOMIC DNA]</scope>
    <source>
        <strain evidence="4 5">An22</strain>
    </source>
</reference>
<evidence type="ECO:0000256" key="2">
    <source>
        <dbReference type="SAM" id="SignalP"/>
    </source>
</evidence>
<dbReference type="KEGG" id="fku:FGKAn22_23980"/>
<feature type="domain" description="BON" evidence="3">
    <location>
        <begin position="45"/>
        <end position="112"/>
    </location>
</feature>
<evidence type="ECO:0000259" key="3">
    <source>
        <dbReference type="PROSITE" id="PS50914"/>
    </source>
</evidence>
<evidence type="ECO:0000313" key="4">
    <source>
        <dbReference type="EMBL" id="BBJ00706.1"/>
    </source>
</evidence>
<dbReference type="Gene3D" id="3.40.1520.20">
    <property type="match status" value="1"/>
</dbReference>
<dbReference type="InterPro" id="IPR051686">
    <property type="entry name" value="Lipoprotein_DolP"/>
</dbReference>
<accession>A0AAN1T0Y1</accession>
<dbReference type="SMART" id="SM00749">
    <property type="entry name" value="BON"/>
    <property type="match status" value="1"/>
</dbReference>
<dbReference type="PANTHER" id="PTHR34606">
    <property type="entry name" value="BON DOMAIN-CONTAINING PROTEIN"/>
    <property type="match status" value="1"/>
</dbReference>
<dbReference type="Pfam" id="PF04972">
    <property type="entry name" value="BON"/>
    <property type="match status" value="2"/>
</dbReference>
<keyword evidence="1 2" id="KW-0732">Signal</keyword>
<dbReference type="EMBL" id="AP019536">
    <property type="protein sequence ID" value="BBJ00706.1"/>
    <property type="molecule type" value="Genomic_DNA"/>
</dbReference>
<dbReference type="PROSITE" id="PS51257">
    <property type="entry name" value="PROKAR_LIPOPROTEIN"/>
    <property type="match status" value="1"/>
</dbReference>
<dbReference type="InterPro" id="IPR014004">
    <property type="entry name" value="Transpt-assoc_nodulatn_dom_bac"/>
</dbReference>
<proteinExistence type="predicted"/>
<dbReference type="InterPro" id="IPR007055">
    <property type="entry name" value="BON_dom"/>
</dbReference>
<keyword evidence="5" id="KW-1185">Reference proteome</keyword>
<dbReference type="AlphaFoldDB" id="A0AAN1T0Y1"/>
<dbReference type="PANTHER" id="PTHR34606:SF4">
    <property type="entry name" value="OUTER MEMBRANE LIPOPROTEIN DOLP"/>
    <property type="match status" value="1"/>
</dbReference>
<dbReference type="Proteomes" id="UP001319121">
    <property type="component" value="Chromosome"/>
</dbReference>
<sequence>MRIVSLLLLTLLAGSLQGCFPVVAAGVGAGVMMAQDRRTSGAYVEDEAIETKAFDRIGKIYKDKVHVNVTSFNRNVLISGEVPSETVKAEIGKLVAGIENVRNVNNELAVSGVSSLTSRSSDSLVTSDVKLRFVQDKRFNADHVKVITENGTVFLMGIVKHAEADAATEVASTTGGVQRVVRLFEYLD</sequence>
<protein>
    <submittedName>
        <fullName evidence="4">BON domain-containing protein</fullName>
    </submittedName>
</protein>
<gene>
    <name evidence="4" type="ORF">FGKAn22_23980</name>
</gene>
<feature type="signal peptide" evidence="2">
    <location>
        <begin position="1"/>
        <end position="24"/>
    </location>
</feature>
<name>A0AAN1T0Y1_9PROT</name>
<evidence type="ECO:0000256" key="1">
    <source>
        <dbReference type="ARBA" id="ARBA00022729"/>
    </source>
</evidence>
<evidence type="ECO:0000313" key="5">
    <source>
        <dbReference type="Proteomes" id="UP001319121"/>
    </source>
</evidence>